<sequence length="65" mass="6996">MVRVGDLQHVMTSPVNRDPMKALMVAPMRNTPSLMIDGAPTVDDNNGFGVKQDGTREYGGNGDYG</sequence>
<evidence type="ECO:0000256" key="1">
    <source>
        <dbReference type="SAM" id="MobiDB-lite"/>
    </source>
</evidence>
<evidence type="ECO:0000313" key="2">
    <source>
        <dbReference type="EMBL" id="KAF2549369.1"/>
    </source>
</evidence>
<feature type="region of interest" description="Disordered" evidence="1">
    <location>
        <begin position="35"/>
        <end position="65"/>
    </location>
</feature>
<accession>A0A8S9GV03</accession>
<gene>
    <name evidence="2" type="ORF">F2Q70_00020405</name>
</gene>
<reference evidence="2" key="1">
    <citation type="submission" date="2019-12" db="EMBL/GenBank/DDBJ databases">
        <title>Genome sequencing and annotation of Brassica cretica.</title>
        <authorList>
            <person name="Studholme D.J."/>
            <person name="Sarris P.F."/>
        </authorList>
    </citation>
    <scope>NUCLEOTIDE SEQUENCE</scope>
    <source>
        <strain evidence="2">PFS-102/07</strain>
        <tissue evidence="2">Leaf</tissue>
    </source>
</reference>
<organism evidence="2">
    <name type="scientific">Brassica cretica</name>
    <name type="common">Mustard</name>
    <dbReference type="NCBI Taxonomy" id="69181"/>
    <lineage>
        <taxon>Eukaryota</taxon>
        <taxon>Viridiplantae</taxon>
        <taxon>Streptophyta</taxon>
        <taxon>Embryophyta</taxon>
        <taxon>Tracheophyta</taxon>
        <taxon>Spermatophyta</taxon>
        <taxon>Magnoliopsida</taxon>
        <taxon>eudicotyledons</taxon>
        <taxon>Gunneridae</taxon>
        <taxon>Pentapetalae</taxon>
        <taxon>rosids</taxon>
        <taxon>malvids</taxon>
        <taxon>Brassicales</taxon>
        <taxon>Brassicaceae</taxon>
        <taxon>Brassiceae</taxon>
        <taxon>Brassica</taxon>
    </lineage>
</organism>
<name>A0A8S9GV03_BRACR</name>
<protein>
    <submittedName>
        <fullName evidence="2">Uncharacterized protein</fullName>
    </submittedName>
</protein>
<comment type="caution">
    <text evidence="2">The sequence shown here is derived from an EMBL/GenBank/DDBJ whole genome shotgun (WGS) entry which is preliminary data.</text>
</comment>
<proteinExistence type="predicted"/>
<dbReference type="EMBL" id="QGKY02001925">
    <property type="protein sequence ID" value="KAF2549369.1"/>
    <property type="molecule type" value="Genomic_DNA"/>
</dbReference>
<dbReference type="AlphaFoldDB" id="A0A8S9GV03"/>